<evidence type="ECO:0000256" key="11">
    <source>
        <dbReference type="PROSITE-ProRule" id="PRU00042"/>
    </source>
</evidence>
<feature type="compositionally biased region" description="Basic residues" evidence="12">
    <location>
        <begin position="1"/>
        <end position="10"/>
    </location>
</feature>
<dbReference type="GO" id="GO:0000981">
    <property type="term" value="F:DNA-binding transcription factor activity, RNA polymerase II-specific"/>
    <property type="evidence" value="ECO:0007669"/>
    <property type="project" value="TreeGrafter"/>
</dbReference>
<dbReference type="FunFam" id="3.30.160.60:FF:000286">
    <property type="entry name" value="Zinc finger protein 770"/>
    <property type="match status" value="1"/>
</dbReference>
<keyword evidence="5 11" id="KW-0863">Zinc-finger</keyword>
<dbReference type="Pfam" id="PF13465">
    <property type="entry name" value="zf-H2C2_2"/>
    <property type="match status" value="1"/>
</dbReference>
<dbReference type="GO" id="GO:0000785">
    <property type="term" value="C:chromatin"/>
    <property type="evidence" value="ECO:0007669"/>
    <property type="project" value="TreeGrafter"/>
</dbReference>
<keyword evidence="6" id="KW-0862">Zinc</keyword>
<evidence type="ECO:0000256" key="4">
    <source>
        <dbReference type="ARBA" id="ARBA00022737"/>
    </source>
</evidence>
<dbReference type="SUPFAM" id="SSF57667">
    <property type="entry name" value="beta-beta-alpha zinc fingers"/>
    <property type="match status" value="2"/>
</dbReference>
<keyword evidence="9" id="KW-0804">Transcription</keyword>
<comment type="similarity">
    <text evidence="2">Belongs to the krueppel C2H2-type zinc-finger protein family.</text>
</comment>
<dbReference type="FunFam" id="3.30.160.60:FF:000100">
    <property type="entry name" value="Zinc finger 45-like"/>
    <property type="match status" value="1"/>
</dbReference>
<keyword evidence="13" id="KW-0812">Transmembrane</keyword>
<keyword evidence="16" id="KW-1185">Reference proteome</keyword>
<feature type="domain" description="C2H2-type" evidence="14">
    <location>
        <begin position="53"/>
        <end position="80"/>
    </location>
</feature>
<evidence type="ECO:0000256" key="13">
    <source>
        <dbReference type="SAM" id="Phobius"/>
    </source>
</evidence>
<evidence type="ECO:0000256" key="8">
    <source>
        <dbReference type="ARBA" id="ARBA00023125"/>
    </source>
</evidence>
<comment type="subcellular location">
    <subcellularLocation>
        <location evidence="1">Nucleus</location>
    </subcellularLocation>
</comment>
<evidence type="ECO:0000256" key="1">
    <source>
        <dbReference type="ARBA" id="ARBA00004123"/>
    </source>
</evidence>
<reference evidence="15" key="3">
    <citation type="submission" date="2025-09" db="UniProtKB">
        <authorList>
            <consortium name="Ensembl"/>
        </authorList>
    </citation>
    <scope>IDENTIFICATION</scope>
</reference>
<keyword evidence="7" id="KW-0805">Transcription regulation</keyword>
<evidence type="ECO:0000256" key="3">
    <source>
        <dbReference type="ARBA" id="ARBA00022723"/>
    </source>
</evidence>
<reference evidence="15 16" key="1">
    <citation type="journal article" date="2014" name="Nature">
        <title>The genomic substrate for adaptive radiation in African cichlid fish.</title>
        <authorList>
            <person name="Brawand D."/>
            <person name="Wagner C.E."/>
            <person name="Li Y.I."/>
            <person name="Malinsky M."/>
            <person name="Keller I."/>
            <person name="Fan S."/>
            <person name="Simakov O."/>
            <person name="Ng A.Y."/>
            <person name="Lim Z.W."/>
            <person name="Bezault E."/>
            <person name="Turner-Maier J."/>
            <person name="Johnson J."/>
            <person name="Alcazar R."/>
            <person name="Noh H.J."/>
            <person name="Russell P."/>
            <person name="Aken B."/>
            <person name="Alfoldi J."/>
            <person name="Amemiya C."/>
            <person name="Azzouzi N."/>
            <person name="Baroiller J.F."/>
            <person name="Barloy-Hubler F."/>
            <person name="Berlin A."/>
            <person name="Bloomquist R."/>
            <person name="Carleton K.L."/>
            <person name="Conte M.A."/>
            <person name="D'Cotta H."/>
            <person name="Eshel O."/>
            <person name="Gaffney L."/>
            <person name="Galibert F."/>
            <person name="Gante H.F."/>
            <person name="Gnerre S."/>
            <person name="Greuter L."/>
            <person name="Guyon R."/>
            <person name="Haddad N.S."/>
            <person name="Haerty W."/>
            <person name="Harris R.M."/>
            <person name="Hofmann H.A."/>
            <person name="Hourlier T."/>
            <person name="Hulata G."/>
            <person name="Jaffe D.B."/>
            <person name="Lara M."/>
            <person name="Lee A.P."/>
            <person name="MacCallum I."/>
            <person name="Mwaiko S."/>
            <person name="Nikaido M."/>
            <person name="Nishihara H."/>
            <person name="Ozouf-Costaz C."/>
            <person name="Penman D.J."/>
            <person name="Przybylski D."/>
            <person name="Rakotomanga M."/>
            <person name="Renn S.C.P."/>
            <person name="Ribeiro F.J."/>
            <person name="Ron M."/>
            <person name="Salzburger W."/>
            <person name="Sanchez-Pulido L."/>
            <person name="Santos M.E."/>
            <person name="Searle S."/>
            <person name="Sharpe T."/>
            <person name="Swofford R."/>
            <person name="Tan F.J."/>
            <person name="Williams L."/>
            <person name="Young S."/>
            <person name="Yin S."/>
            <person name="Okada N."/>
            <person name="Kocher T.D."/>
            <person name="Miska E.A."/>
            <person name="Lander E.S."/>
            <person name="Venkatesh B."/>
            <person name="Fernald R.D."/>
            <person name="Meyer A."/>
            <person name="Ponting C.P."/>
            <person name="Streelman J.T."/>
            <person name="Lindblad-Toh K."/>
            <person name="Seehausen O."/>
            <person name="Di Palma F."/>
        </authorList>
    </citation>
    <scope>NUCLEOTIDE SEQUENCE</scope>
</reference>
<reference evidence="15" key="2">
    <citation type="submission" date="2025-08" db="UniProtKB">
        <authorList>
            <consortium name="Ensembl"/>
        </authorList>
    </citation>
    <scope>IDENTIFICATION</scope>
</reference>
<keyword evidence="13" id="KW-0472">Membrane</keyword>
<dbReference type="FunFam" id="3.30.160.60:FF:001480">
    <property type="entry name" value="Si:cabz01071911.3"/>
    <property type="match status" value="1"/>
</dbReference>
<organism evidence="15 16">
    <name type="scientific">Maylandia zebra</name>
    <name type="common">zebra mbuna</name>
    <dbReference type="NCBI Taxonomy" id="106582"/>
    <lineage>
        <taxon>Eukaryota</taxon>
        <taxon>Metazoa</taxon>
        <taxon>Chordata</taxon>
        <taxon>Craniata</taxon>
        <taxon>Vertebrata</taxon>
        <taxon>Euteleostomi</taxon>
        <taxon>Actinopterygii</taxon>
        <taxon>Neopterygii</taxon>
        <taxon>Teleostei</taxon>
        <taxon>Neoteleostei</taxon>
        <taxon>Acanthomorphata</taxon>
        <taxon>Ovalentaria</taxon>
        <taxon>Cichlomorphae</taxon>
        <taxon>Cichliformes</taxon>
        <taxon>Cichlidae</taxon>
        <taxon>African cichlids</taxon>
        <taxon>Pseudocrenilabrinae</taxon>
        <taxon>Haplochromini</taxon>
        <taxon>Maylandia</taxon>
        <taxon>Maylandia zebra complex</taxon>
    </lineage>
</organism>
<dbReference type="GO" id="GO:0008270">
    <property type="term" value="F:zinc ion binding"/>
    <property type="evidence" value="ECO:0007669"/>
    <property type="project" value="UniProtKB-KW"/>
</dbReference>
<dbReference type="Proteomes" id="UP000265160">
    <property type="component" value="LG6"/>
</dbReference>
<keyword evidence="10" id="KW-0539">Nucleus</keyword>
<evidence type="ECO:0000256" key="12">
    <source>
        <dbReference type="SAM" id="MobiDB-lite"/>
    </source>
</evidence>
<dbReference type="PROSITE" id="PS50157">
    <property type="entry name" value="ZINC_FINGER_C2H2_2"/>
    <property type="match status" value="4"/>
</dbReference>
<evidence type="ECO:0000313" key="15">
    <source>
        <dbReference type="Ensembl" id="ENSMZEP00005032085.1"/>
    </source>
</evidence>
<dbReference type="SMART" id="SM00355">
    <property type="entry name" value="ZnF_C2H2"/>
    <property type="match status" value="4"/>
</dbReference>
<dbReference type="InterPro" id="IPR036236">
    <property type="entry name" value="Znf_C2H2_sf"/>
</dbReference>
<keyword evidence="13" id="KW-1133">Transmembrane helix</keyword>
<feature type="domain" description="C2H2-type" evidence="14">
    <location>
        <begin position="81"/>
        <end position="108"/>
    </location>
</feature>
<keyword evidence="3" id="KW-0479">Metal-binding</keyword>
<name>A0A3P9DBK6_9CICH</name>
<evidence type="ECO:0000256" key="10">
    <source>
        <dbReference type="ARBA" id="ARBA00023242"/>
    </source>
</evidence>
<dbReference type="InterPro" id="IPR013087">
    <property type="entry name" value="Znf_C2H2_type"/>
</dbReference>
<dbReference type="GO" id="GO:0000978">
    <property type="term" value="F:RNA polymerase II cis-regulatory region sequence-specific DNA binding"/>
    <property type="evidence" value="ECO:0007669"/>
    <property type="project" value="TreeGrafter"/>
</dbReference>
<evidence type="ECO:0000259" key="14">
    <source>
        <dbReference type="PROSITE" id="PS50157"/>
    </source>
</evidence>
<keyword evidence="4" id="KW-0677">Repeat</keyword>
<keyword evidence="8" id="KW-0238">DNA-binding</keyword>
<evidence type="ECO:0000313" key="16">
    <source>
        <dbReference type="Proteomes" id="UP000265160"/>
    </source>
</evidence>
<feature type="domain" description="C2H2-type" evidence="14">
    <location>
        <begin position="109"/>
        <end position="136"/>
    </location>
</feature>
<dbReference type="PANTHER" id="PTHR14003">
    <property type="entry name" value="TRANSCRIPTIONAL REPRESSOR PROTEIN YY"/>
    <property type="match status" value="1"/>
</dbReference>
<feature type="transmembrane region" description="Helical" evidence="13">
    <location>
        <begin position="166"/>
        <end position="189"/>
    </location>
</feature>
<evidence type="ECO:0000256" key="7">
    <source>
        <dbReference type="ARBA" id="ARBA00023015"/>
    </source>
</evidence>
<dbReference type="AlphaFoldDB" id="A0A3P9DBK6"/>
<accession>A0A3P9DBK6</accession>
<evidence type="ECO:0000256" key="5">
    <source>
        <dbReference type="ARBA" id="ARBA00022771"/>
    </source>
</evidence>
<dbReference type="GO" id="GO:0031519">
    <property type="term" value="C:PcG protein complex"/>
    <property type="evidence" value="ECO:0007669"/>
    <property type="project" value="TreeGrafter"/>
</dbReference>
<dbReference type="FunFam" id="3.30.160.60:FF:001498">
    <property type="entry name" value="Zinc finger protein 404"/>
    <property type="match status" value="1"/>
</dbReference>
<dbReference type="PROSITE" id="PS00028">
    <property type="entry name" value="ZINC_FINGER_C2H2_1"/>
    <property type="match status" value="4"/>
</dbReference>
<feature type="region of interest" description="Disordered" evidence="12">
    <location>
        <begin position="1"/>
        <end position="25"/>
    </location>
</feature>
<dbReference type="GO" id="GO:0005667">
    <property type="term" value="C:transcription regulator complex"/>
    <property type="evidence" value="ECO:0007669"/>
    <property type="project" value="TreeGrafter"/>
</dbReference>
<feature type="compositionally biased region" description="Basic and acidic residues" evidence="12">
    <location>
        <begin position="11"/>
        <end position="25"/>
    </location>
</feature>
<dbReference type="Pfam" id="PF00096">
    <property type="entry name" value="zf-C2H2"/>
    <property type="match status" value="2"/>
</dbReference>
<dbReference type="Gene3D" id="3.30.160.60">
    <property type="entry name" value="Classic Zinc Finger"/>
    <property type="match status" value="4"/>
</dbReference>
<dbReference type="PANTHER" id="PTHR14003:SF19">
    <property type="entry name" value="YY2 TRANSCRIPTION FACTOR"/>
    <property type="match status" value="1"/>
</dbReference>
<dbReference type="GeneTree" id="ENSGT01150000286918"/>
<feature type="domain" description="C2H2-type" evidence="14">
    <location>
        <begin position="25"/>
        <end position="52"/>
    </location>
</feature>
<dbReference type="Ensembl" id="ENSMZET00005033122.1">
    <property type="protein sequence ID" value="ENSMZEP00005032085.1"/>
    <property type="gene ID" value="ENSMZEG00005023920.1"/>
</dbReference>
<evidence type="ECO:0000256" key="2">
    <source>
        <dbReference type="ARBA" id="ARBA00006991"/>
    </source>
</evidence>
<evidence type="ECO:0000256" key="6">
    <source>
        <dbReference type="ARBA" id="ARBA00022833"/>
    </source>
</evidence>
<protein>
    <recommendedName>
        <fullName evidence="14">C2H2-type domain-containing protein</fullName>
    </recommendedName>
</protein>
<proteinExistence type="inferred from homology"/>
<sequence length="234" mass="26475">KKIKKKSGHCKAHEKTHEEQPEKPHSCADCGMCFFKASALRRHFLSHTGEKPFKCTLCESCFSRSEGLKRHMRSHTGERPYKCIICGKQFYSRQDLNIHGLTHTGEKPHLCPVCGKGFSQLGNMKEHRRSHAHRQMAGDTSKEILRFEGPSENPDSLTNAVKVQLLCLYLHAGVTVLTLPVSLIITPYWQSLTDAASGRVNNSRHTNIPANLCKSTDIFFVEVNKQHVSFQNQH</sequence>
<evidence type="ECO:0000256" key="9">
    <source>
        <dbReference type="ARBA" id="ARBA00023163"/>
    </source>
</evidence>